<comment type="caution">
    <text evidence="2">The sequence shown here is derived from an EMBL/GenBank/DDBJ whole genome shotgun (WGS) entry which is preliminary data.</text>
</comment>
<organism evidence="2 3">
    <name type="scientific">Tanacetum coccineum</name>
    <dbReference type="NCBI Taxonomy" id="301880"/>
    <lineage>
        <taxon>Eukaryota</taxon>
        <taxon>Viridiplantae</taxon>
        <taxon>Streptophyta</taxon>
        <taxon>Embryophyta</taxon>
        <taxon>Tracheophyta</taxon>
        <taxon>Spermatophyta</taxon>
        <taxon>Magnoliopsida</taxon>
        <taxon>eudicotyledons</taxon>
        <taxon>Gunneridae</taxon>
        <taxon>Pentapetalae</taxon>
        <taxon>asterids</taxon>
        <taxon>campanulids</taxon>
        <taxon>Asterales</taxon>
        <taxon>Asteraceae</taxon>
        <taxon>Asteroideae</taxon>
        <taxon>Anthemideae</taxon>
        <taxon>Anthemidinae</taxon>
        <taxon>Tanacetum</taxon>
    </lineage>
</organism>
<gene>
    <name evidence="2" type="ORF">Tco_0680276</name>
</gene>
<protein>
    <submittedName>
        <fullName evidence="2">Probable serine/threonine-protein kinase PIX13</fullName>
    </submittedName>
</protein>
<keyword evidence="2" id="KW-0808">Transferase</keyword>
<name>A0ABQ4XLN6_9ASTR</name>
<feature type="region of interest" description="Disordered" evidence="1">
    <location>
        <begin position="53"/>
        <end position="72"/>
    </location>
</feature>
<dbReference type="Proteomes" id="UP001151760">
    <property type="component" value="Unassembled WGS sequence"/>
</dbReference>
<dbReference type="SUPFAM" id="SSF56112">
    <property type="entry name" value="Protein kinase-like (PK-like)"/>
    <property type="match status" value="1"/>
</dbReference>
<reference evidence="2" key="1">
    <citation type="journal article" date="2022" name="Int. J. Mol. Sci.">
        <title>Draft Genome of Tanacetum Coccineum: Genomic Comparison of Closely Related Tanacetum-Family Plants.</title>
        <authorList>
            <person name="Yamashiro T."/>
            <person name="Shiraishi A."/>
            <person name="Nakayama K."/>
            <person name="Satake H."/>
        </authorList>
    </citation>
    <scope>NUCLEOTIDE SEQUENCE</scope>
</reference>
<dbReference type="InterPro" id="IPR011009">
    <property type="entry name" value="Kinase-like_dom_sf"/>
</dbReference>
<accession>A0ABQ4XLN6</accession>
<sequence>MDLRLNQDYPSKGASKTAELILSCLESDPKKRPSMEDVVLSLQDINAIKMKPTQSKSLVNNPRHSMSVGKVKKHDGNLANDAFRLQRSLQCMSEGCYPYRKLTGGGVHLWVALQMFLGMGDLQGVSSD</sequence>
<dbReference type="GO" id="GO:0016301">
    <property type="term" value="F:kinase activity"/>
    <property type="evidence" value="ECO:0007669"/>
    <property type="project" value="UniProtKB-KW"/>
</dbReference>
<proteinExistence type="predicted"/>
<evidence type="ECO:0000313" key="2">
    <source>
        <dbReference type="EMBL" id="GJS65712.1"/>
    </source>
</evidence>
<keyword evidence="3" id="KW-1185">Reference proteome</keyword>
<keyword evidence="2" id="KW-0418">Kinase</keyword>
<evidence type="ECO:0000313" key="3">
    <source>
        <dbReference type="Proteomes" id="UP001151760"/>
    </source>
</evidence>
<reference evidence="2" key="2">
    <citation type="submission" date="2022-01" db="EMBL/GenBank/DDBJ databases">
        <authorList>
            <person name="Yamashiro T."/>
            <person name="Shiraishi A."/>
            <person name="Satake H."/>
            <person name="Nakayama K."/>
        </authorList>
    </citation>
    <scope>NUCLEOTIDE SEQUENCE</scope>
</reference>
<evidence type="ECO:0000256" key="1">
    <source>
        <dbReference type="SAM" id="MobiDB-lite"/>
    </source>
</evidence>
<dbReference type="EMBL" id="BQNB010009597">
    <property type="protein sequence ID" value="GJS65712.1"/>
    <property type="molecule type" value="Genomic_DNA"/>
</dbReference>
<feature type="compositionally biased region" description="Polar residues" evidence="1">
    <location>
        <begin position="53"/>
        <end position="64"/>
    </location>
</feature>
<dbReference type="Gene3D" id="1.10.510.10">
    <property type="entry name" value="Transferase(Phosphotransferase) domain 1"/>
    <property type="match status" value="1"/>
</dbReference>